<proteinExistence type="predicted"/>
<dbReference type="GO" id="GO:0006355">
    <property type="term" value="P:regulation of DNA-templated transcription"/>
    <property type="evidence" value="ECO:0007669"/>
    <property type="project" value="TreeGrafter"/>
</dbReference>
<dbReference type="Gene3D" id="3.40.190.290">
    <property type="match status" value="1"/>
</dbReference>
<evidence type="ECO:0000313" key="2">
    <source>
        <dbReference type="EMBL" id="GEO16588.1"/>
    </source>
</evidence>
<dbReference type="PANTHER" id="PTHR30419">
    <property type="entry name" value="HTH-TYPE TRANSCRIPTIONAL REGULATOR YBHD"/>
    <property type="match status" value="1"/>
</dbReference>
<keyword evidence="3" id="KW-1185">Reference proteome</keyword>
<dbReference type="AlphaFoldDB" id="A0A512BXA9"/>
<accession>A0A512BXA9</accession>
<feature type="domain" description="LysR substrate-binding" evidence="1">
    <location>
        <begin position="4"/>
        <end position="92"/>
    </location>
</feature>
<dbReference type="PANTHER" id="PTHR30419:SF2">
    <property type="entry name" value="LYSR FAMILY TRANSCRIPTIONAL REGULATOR"/>
    <property type="match status" value="1"/>
</dbReference>
<organism evidence="2 3">
    <name type="scientific">Microvirga aerophila</name>
    <dbReference type="NCBI Taxonomy" id="670291"/>
    <lineage>
        <taxon>Bacteria</taxon>
        <taxon>Pseudomonadati</taxon>
        <taxon>Pseudomonadota</taxon>
        <taxon>Alphaproteobacteria</taxon>
        <taxon>Hyphomicrobiales</taxon>
        <taxon>Methylobacteriaceae</taxon>
        <taxon>Microvirga</taxon>
    </lineage>
</organism>
<dbReference type="InterPro" id="IPR005119">
    <property type="entry name" value="LysR_subst-bd"/>
</dbReference>
<reference evidence="2 3" key="1">
    <citation type="submission" date="2019-07" db="EMBL/GenBank/DDBJ databases">
        <title>Whole genome shotgun sequence of Microvirga aerophila NBRC 106136.</title>
        <authorList>
            <person name="Hosoyama A."/>
            <person name="Uohara A."/>
            <person name="Ohji S."/>
            <person name="Ichikawa N."/>
        </authorList>
    </citation>
    <scope>NUCLEOTIDE SEQUENCE [LARGE SCALE GENOMIC DNA]</scope>
    <source>
        <strain evidence="2 3">NBRC 106136</strain>
    </source>
</reference>
<dbReference type="Pfam" id="PF03466">
    <property type="entry name" value="LysR_substrate"/>
    <property type="match status" value="1"/>
</dbReference>
<comment type="caution">
    <text evidence="2">The sequence shown here is derived from an EMBL/GenBank/DDBJ whole genome shotgun (WGS) entry which is preliminary data.</text>
</comment>
<sequence>MTLLLQEAAERLGVRLRPRLRVATVEAAARLVAAGHDLAIIPDGVLPTYNPDLRLVGVRLAEPWARRQVRLVSRPATMLTPSARLLLDYLSASQGNPAEVEHSRTTDAVSAK</sequence>
<dbReference type="GO" id="GO:0005829">
    <property type="term" value="C:cytosol"/>
    <property type="evidence" value="ECO:0007669"/>
    <property type="project" value="TreeGrafter"/>
</dbReference>
<dbReference type="InterPro" id="IPR050950">
    <property type="entry name" value="HTH-type_LysR_regulators"/>
</dbReference>
<name>A0A512BXA9_9HYPH</name>
<dbReference type="Proteomes" id="UP000321085">
    <property type="component" value="Unassembled WGS sequence"/>
</dbReference>
<evidence type="ECO:0000313" key="3">
    <source>
        <dbReference type="Proteomes" id="UP000321085"/>
    </source>
</evidence>
<evidence type="ECO:0000259" key="1">
    <source>
        <dbReference type="Pfam" id="PF03466"/>
    </source>
</evidence>
<dbReference type="EMBL" id="BJYU01000068">
    <property type="protein sequence ID" value="GEO16588.1"/>
    <property type="molecule type" value="Genomic_DNA"/>
</dbReference>
<gene>
    <name evidence="2" type="ORF">MAE02_42840</name>
</gene>
<protein>
    <recommendedName>
        <fullName evidence="1">LysR substrate-binding domain-containing protein</fullName>
    </recommendedName>
</protein>
<dbReference type="SUPFAM" id="SSF53850">
    <property type="entry name" value="Periplasmic binding protein-like II"/>
    <property type="match status" value="1"/>
</dbReference>